<accession>A0A1M5Y5E4</accession>
<dbReference type="AlphaFoldDB" id="A0A1M5Y5E4"/>
<dbReference type="STRING" id="1121409.SAMN02745124_03657"/>
<evidence type="ECO:0000313" key="1">
    <source>
        <dbReference type="EMBL" id="SHI07305.1"/>
    </source>
</evidence>
<protein>
    <submittedName>
        <fullName evidence="1">Uncharacterized protein</fullName>
    </submittedName>
</protein>
<sequence>MDNGASRKRTGIVGIPPLDVIKKLRRNNALIFDLDEPIVQSSIEAASPFLPSVYCAILRTVMINAVSLDLDEIYIDVGPGKCDSAMHTATILEDSLPRTRIVRTKNQDRIDFGTPICRTRMGLLEKLAAITASVTVPEPHQELAPCPPTAGFWGVPPRDFSLLSLFPETTHVYGWSRCMENKTPDNIELEEHFNPAIPTVFFAQSFCAKTALARHLAGRHPHALYVDCDVSAGSSVKAKIQAFLELSEVFNAAG</sequence>
<proteinExistence type="predicted"/>
<gene>
    <name evidence="1" type="ORF">SAMN02745124_03657</name>
</gene>
<dbReference type="Proteomes" id="UP000184139">
    <property type="component" value="Unassembled WGS sequence"/>
</dbReference>
<evidence type="ECO:0000313" key="2">
    <source>
        <dbReference type="Proteomes" id="UP000184139"/>
    </source>
</evidence>
<dbReference type="EMBL" id="FQXS01000028">
    <property type="protein sequence ID" value="SHI07305.1"/>
    <property type="molecule type" value="Genomic_DNA"/>
</dbReference>
<organism evidence="1 2">
    <name type="scientific">Desulfofustis glycolicus DSM 9705</name>
    <dbReference type="NCBI Taxonomy" id="1121409"/>
    <lineage>
        <taxon>Bacteria</taxon>
        <taxon>Pseudomonadati</taxon>
        <taxon>Thermodesulfobacteriota</taxon>
        <taxon>Desulfobulbia</taxon>
        <taxon>Desulfobulbales</taxon>
        <taxon>Desulfocapsaceae</taxon>
        <taxon>Desulfofustis</taxon>
    </lineage>
</organism>
<name>A0A1M5Y5E4_9BACT</name>
<reference evidence="1 2" key="1">
    <citation type="submission" date="2016-11" db="EMBL/GenBank/DDBJ databases">
        <authorList>
            <person name="Jaros S."/>
            <person name="Januszkiewicz K."/>
            <person name="Wedrychowicz H."/>
        </authorList>
    </citation>
    <scope>NUCLEOTIDE SEQUENCE [LARGE SCALE GENOMIC DNA]</scope>
    <source>
        <strain evidence="1 2">DSM 9705</strain>
    </source>
</reference>
<dbReference type="OrthoDB" id="5430310at2"/>
<keyword evidence="2" id="KW-1185">Reference proteome</keyword>
<dbReference type="RefSeq" id="WP_073378344.1">
    <property type="nucleotide sequence ID" value="NZ_FQXS01000028.1"/>
</dbReference>